<accession>A0A915LIR3</accession>
<protein>
    <submittedName>
        <fullName evidence="2">DNA-directed DNA polymerase</fullName>
    </submittedName>
</protein>
<proteinExistence type="predicted"/>
<keyword evidence="1" id="KW-1185">Reference proteome</keyword>
<organism evidence="1 2">
    <name type="scientific">Meloidogyne javanica</name>
    <name type="common">Root-knot nematode worm</name>
    <dbReference type="NCBI Taxonomy" id="6303"/>
    <lineage>
        <taxon>Eukaryota</taxon>
        <taxon>Metazoa</taxon>
        <taxon>Ecdysozoa</taxon>
        <taxon>Nematoda</taxon>
        <taxon>Chromadorea</taxon>
        <taxon>Rhabditida</taxon>
        <taxon>Tylenchina</taxon>
        <taxon>Tylenchomorpha</taxon>
        <taxon>Tylenchoidea</taxon>
        <taxon>Meloidogynidae</taxon>
        <taxon>Meloidogyninae</taxon>
        <taxon>Meloidogyne</taxon>
        <taxon>Meloidogyne incognita group</taxon>
    </lineage>
</organism>
<evidence type="ECO:0000313" key="1">
    <source>
        <dbReference type="Proteomes" id="UP000887561"/>
    </source>
</evidence>
<evidence type="ECO:0000313" key="2">
    <source>
        <dbReference type="WBParaSite" id="scaffold12758_cov149.g16503"/>
    </source>
</evidence>
<sequence>MKRYNINRDDARKRIIFKKTKDIKNILGEDYINARKLAKLQINENAFENEYIKELPLNTYFGKIFLGIPFDLFFCAGEANDRIRDNFLEEPQVLTETKNYGSILIDKADHNLRVTGSEYTYINKPMNEMRIHLISEGIYQYIANSYISYQLKMRYDNIINIMLYGTMGYGRFGVEKAILKIKEFNNSSNEEQNLKDMIQEALKEVRYHVLDKTKVHLNILPGAYFDQNY</sequence>
<name>A0A915LIR3_MELJA</name>
<dbReference type="AlphaFoldDB" id="A0A915LIR3"/>
<dbReference type="Proteomes" id="UP000887561">
    <property type="component" value="Unplaced"/>
</dbReference>
<reference evidence="2" key="1">
    <citation type="submission" date="2022-11" db="UniProtKB">
        <authorList>
            <consortium name="WormBaseParasite"/>
        </authorList>
    </citation>
    <scope>IDENTIFICATION</scope>
</reference>
<dbReference type="WBParaSite" id="scaffold12758_cov149.g16503">
    <property type="protein sequence ID" value="scaffold12758_cov149.g16503"/>
    <property type="gene ID" value="scaffold12758_cov149.g16503"/>
</dbReference>